<dbReference type="Gene3D" id="3.30.200.110">
    <property type="entry name" value="Inositol-pentakisphosphate 2-kinase, N-lobe"/>
    <property type="match status" value="1"/>
</dbReference>
<dbReference type="PANTHER" id="PTHR14456">
    <property type="entry name" value="INOSITOL POLYPHOSPHATE KINASE 1"/>
    <property type="match status" value="1"/>
</dbReference>
<comment type="function">
    <text evidence="2">Has kinase activity and phosphorylates inositol-1,3,4,5,6-pentakisphosphate (Ins(1,3,4,5,6)P5) to produce 1,2,3,4,5,6-hexakisphosphate (InsP6), also known as phytate.</text>
</comment>
<name>A0A8E2FEQ1_9PEZI</name>
<dbReference type="InterPro" id="IPR043001">
    <property type="entry name" value="IP5_2-K_N_lobe"/>
</dbReference>
<dbReference type="PANTHER" id="PTHR14456:SF2">
    <property type="entry name" value="INOSITOL-PENTAKISPHOSPHATE 2-KINASE"/>
    <property type="match status" value="1"/>
</dbReference>
<evidence type="ECO:0000256" key="3">
    <source>
        <dbReference type="ARBA" id="ARBA00008305"/>
    </source>
</evidence>
<dbReference type="GO" id="GO:0005634">
    <property type="term" value="C:nucleus"/>
    <property type="evidence" value="ECO:0007669"/>
    <property type="project" value="TreeGrafter"/>
</dbReference>
<evidence type="ECO:0000256" key="1">
    <source>
        <dbReference type="ARBA" id="ARBA00001774"/>
    </source>
</evidence>
<evidence type="ECO:0000313" key="11">
    <source>
        <dbReference type="EMBL" id="OCL14938.1"/>
    </source>
</evidence>
<comment type="domain">
    <text evidence="10">The EXKPK motif is conserved in inositol-pentakisphosphate 2-kinases of both family 1 and 2.</text>
</comment>
<keyword evidence="8 10" id="KW-0418">Kinase</keyword>
<dbReference type="EMBL" id="KV748505">
    <property type="protein sequence ID" value="OCL14938.1"/>
    <property type="molecule type" value="Genomic_DNA"/>
</dbReference>
<dbReference type="GO" id="GO:0035299">
    <property type="term" value="F:inositol-1,3,4,5,6-pentakisphosphate 2-kinase activity"/>
    <property type="evidence" value="ECO:0007669"/>
    <property type="project" value="UniProtKB-EC"/>
</dbReference>
<comment type="similarity">
    <text evidence="3">Belongs to the IPK1 type 1 family.</text>
</comment>
<accession>A0A8E2FEQ1</accession>
<dbReference type="Pfam" id="PF06090">
    <property type="entry name" value="Ins_P5_2-kin"/>
    <property type="match status" value="1"/>
</dbReference>
<comment type="function">
    <text evidence="10">Phosphorylates Ins(1,3,4,5,6)P5 at position 2 to form Ins(1,2,3,4,5,6)P6 (InsP6 or phytate).</text>
</comment>
<dbReference type="GO" id="GO:0005524">
    <property type="term" value="F:ATP binding"/>
    <property type="evidence" value="ECO:0007669"/>
    <property type="project" value="UniProtKB-KW"/>
</dbReference>
<keyword evidence="7 10" id="KW-0547">Nucleotide-binding</keyword>
<evidence type="ECO:0000256" key="10">
    <source>
        <dbReference type="RuleBase" id="RU364126"/>
    </source>
</evidence>
<dbReference type="Proteomes" id="UP000250140">
    <property type="component" value="Unassembled WGS sequence"/>
</dbReference>
<comment type="catalytic activity">
    <reaction evidence="1 10">
        <text>1D-myo-inositol 1,3,4,5,6-pentakisphosphate + ATP = 1D-myo-inositol hexakisphosphate + ADP + H(+)</text>
        <dbReference type="Rhea" id="RHEA:20313"/>
        <dbReference type="ChEBI" id="CHEBI:15378"/>
        <dbReference type="ChEBI" id="CHEBI:30616"/>
        <dbReference type="ChEBI" id="CHEBI:57733"/>
        <dbReference type="ChEBI" id="CHEBI:58130"/>
        <dbReference type="ChEBI" id="CHEBI:456216"/>
        <dbReference type="EC" id="2.7.1.158"/>
    </reaction>
</comment>
<sequence>MINCYLAREEHAARFQIYTLQYLAEGAANIVLTIQPLLIPLTTWDNTFAVYFADEDARPLPPIEGKVLRLGKDVPNAPTCKIISKNFEDNIKPMFDEKHIVSHELVYMDASVIKVLNSHLDEMDSSGRRPEARVGTRVEDQECNGLLITDMSSVPGISATMEIKPKWLLQSPNAPPNAERCRTCAIRAQRESKERAQGKLQNHTTRPFCPLALISGDRKTVLSIVSGRLYQGQSFKELAVQVQVQVINRVADYLTTGPGFMLLQQLERAQKRFDPVGILSHQCFDNYDGEDEHCSGAEMIKLAMTLRDCSMFIRVHYDGRIPAVEARLADLDPKSEGKMKDWKWKEMALNNGGWYMGKESDRVPETLCVVAQERNKELPWYF</sequence>
<evidence type="ECO:0000313" key="12">
    <source>
        <dbReference type="Proteomes" id="UP000250140"/>
    </source>
</evidence>
<reference evidence="11 12" key="1">
    <citation type="journal article" date="2016" name="Nat. Commun.">
        <title>Ectomycorrhizal ecology is imprinted in the genome of the dominant symbiotic fungus Cenococcum geophilum.</title>
        <authorList>
            <consortium name="DOE Joint Genome Institute"/>
            <person name="Peter M."/>
            <person name="Kohler A."/>
            <person name="Ohm R.A."/>
            <person name="Kuo A."/>
            <person name="Krutzmann J."/>
            <person name="Morin E."/>
            <person name="Arend M."/>
            <person name="Barry K.W."/>
            <person name="Binder M."/>
            <person name="Choi C."/>
            <person name="Clum A."/>
            <person name="Copeland A."/>
            <person name="Grisel N."/>
            <person name="Haridas S."/>
            <person name="Kipfer T."/>
            <person name="LaButti K."/>
            <person name="Lindquist E."/>
            <person name="Lipzen A."/>
            <person name="Maire R."/>
            <person name="Meier B."/>
            <person name="Mihaltcheva S."/>
            <person name="Molinier V."/>
            <person name="Murat C."/>
            <person name="Poggeler S."/>
            <person name="Quandt C.A."/>
            <person name="Sperisen C."/>
            <person name="Tritt A."/>
            <person name="Tisserant E."/>
            <person name="Crous P.W."/>
            <person name="Henrissat B."/>
            <person name="Nehls U."/>
            <person name="Egli S."/>
            <person name="Spatafora J.W."/>
            <person name="Grigoriev I.V."/>
            <person name="Martin F.M."/>
        </authorList>
    </citation>
    <scope>NUCLEOTIDE SEQUENCE [LARGE SCALE GENOMIC DNA]</scope>
    <source>
        <strain evidence="11 12">CBS 207.34</strain>
    </source>
</reference>
<proteinExistence type="inferred from homology"/>
<evidence type="ECO:0000256" key="8">
    <source>
        <dbReference type="ARBA" id="ARBA00022777"/>
    </source>
</evidence>
<evidence type="ECO:0000256" key="9">
    <source>
        <dbReference type="ARBA" id="ARBA00022840"/>
    </source>
</evidence>
<keyword evidence="12" id="KW-1185">Reference proteome</keyword>
<organism evidence="11 12">
    <name type="scientific">Glonium stellatum</name>
    <dbReference type="NCBI Taxonomy" id="574774"/>
    <lineage>
        <taxon>Eukaryota</taxon>
        <taxon>Fungi</taxon>
        <taxon>Dikarya</taxon>
        <taxon>Ascomycota</taxon>
        <taxon>Pezizomycotina</taxon>
        <taxon>Dothideomycetes</taxon>
        <taxon>Pleosporomycetidae</taxon>
        <taxon>Gloniales</taxon>
        <taxon>Gloniaceae</taxon>
        <taxon>Glonium</taxon>
    </lineage>
</organism>
<dbReference type="OrthoDB" id="272370at2759"/>
<dbReference type="InterPro" id="IPR009286">
    <property type="entry name" value="Ins_P5_2-kin"/>
</dbReference>
<dbReference type="AlphaFoldDB" id="A0A8E2FEQ1"/>
<protein>
    <recommendedName>
        <fullName evidence="5 10">Inositol-pentakisphosphate 2-kinase</fullName>
        <ecNumber evidence="4 10">2.7.1.158</ecNumber>
    </recommendedName>
</protein>
<evidence type="ECO:0000256" key="7">
    <source>
        <dbReference type="ARBA" id="ARBA00022741"/>
    </source>
</evidence>
<dbReference type="GO" id="GO:0032958">
    <property type="term" value="P:inositol phosphate biosynthetic process"/>
    <property type="evidence" value="ECO:0007669"/>
    <property type="project" value="TreeGrafter"/>
</dbReference>
<evidence type="ECO:0000256" key="6">
    <source>
        <dbReference type="ARBA" id="ARBA00022679"/>
    </source>
</evidence>
<gene>
    <name evidence="11" type="ORF">AOQ84DRAFT_351276</name>
</gene>
<keyword evidence="9 10" id="KW-0067">ATP-binding</keyword>
<evidence type="ECO:0000256" key="4">
    <source>
        <dbReference type="ARBA" id="ARBA00012023"/>
    </source>
</evidence>
<evidence type="ECO:0000256" key="2">
    <source>
        <dbReference type="ARBA" id="ARBA00003979"/>
    </source>
</evidence>
<dbReference type="EC" id="2.7.1.158" evidence="4 10"/>
<evidence type="ECO:0000256" key="5">
    <source>
        <dbReference type="ARBA" id="ARBA00014846"/>
    </source>
</evidence>
<keyword evidence="6 10" id="KW-0808">Transferase</keyword>